<keyword evidence="1" id="KW-0812">Transmembrane</keyword>
<organism evidence="2 3">
    <name type="scientific">Mycobacterium vicinigordonae</name>
    <dbReference type="NCBI Taxonomy" id="1719132"/>
    <lineage>
        <taxon>Bacteria</taxon>
        <taxon>Bacillati</taxon>
        <taxon>Actinomycetota</taxon>
        <taxon>Actinomycetes</taxon>
        <taxon>Mycobacteriales</taxon>
        <taxon>Mycobacteriaceae</taxon>
        <taxon>Mycobacterium</taxon>
    </lineage>
</organism>
<accession>A0A7D6E0X6</accession>
<dbReference type="PANTHER" id="PTHR37330">
    <property type="entry name" value="CONSERVED TRANSMEMBRANE PROTEIN-RELATED"/>
    <property type="match status" value="1"/>
</dbReference>
<evidence type="ECO:0000313" key="2">
    <source>
        <dbReference type="EMBL" id="QLL08409.1"/>
    </source>
</evidence>
<dbReference type="PANTHER" id="PTHR37330:SF1">
    <property type="entry name" value="CONSERVED TRANSMEMBRANE PROTEIN-RELATED"/>
    <property type="match status" value="1"/>
</dbReference>
<keyword evidence="3" id="KW-1185">Reference proteome</keyword>
<name>A0A7D6E0X6_9MYCO</name>
<reference evidence="2" key="1">
    <citation type="submission" date="2020-07" db="EMBL/GenBank/DDBJ databases">
        <title>Description of Mycobacterium gordonae subsp. intergordonae subsp.nov. and Mycobacterium gordonae subsp. gordonae subsp. nov.</title>
        <authorList>
            <person name="Huang H."/>
        </authorList>
    </citation>
    <scope>NUCLEOTIDE SEQUENCE [LARGE SCALE GENOMIC DNA]</scope>
    <source>
        <strain evidence="2">24T</strain>
    </source>
</reference>
<dbReference type="Pfam" id="PF14494">
    <property type="entry name" value="DUF4436"/>
    <property type="match status" value="1"/>
</dbReference>
<reference evidence="2" key="2">
    <citation type="submission" date="2020-07" db="EMBL/GenBank/DDBJ databases">
        <authorList>
            <person name="Yu X."/>
        </authorList>
    </citation>
    <scope>NUCLEOTIDE SEQUENCE [LARGE SCALE GENOMIC DNA]</scope>
    <source>
        <strain evidence="2">24T</strain>
    </source>
</reference>
<gene>
    <name evidence="2" type="ORF">H0P51_05535</name>
</gene>
<dbReference type="RefSeq" id="WP_180916996.1">
    <property type="nucleotide sequence ID" value="NZ_CP059165.1"/>
</dbReference>
<proteinExistence type="predicted"/>
<dbReference type="Proteomes" id="UP000510682">
    <property type="component" value="Chromosome"/>
</dbReference>
<sequence length="293" mass="31386">MRRGVVGVAIFVAAYAGLITLYAVTGMGPPHPVNDGRQAGDGTTVTVDIEGIQPYRSVLVANLTVTPGQALLDPQTGTLKEDLTVSVTSAATPATHSWPKGTQPGVFPVPLNINGDVSDWPLDSYRSGPISVDLYRGGARPPERQSVTFVDRLPGWKVQVSDGPATGVPAPYRVQVERSPSTVALAVVLLGVLVTLAAIALFVAVQTARGRRKFQPPMATWFAAMLFAVMPLRNALPDSPPFGAWIDVTIVVWVIVALVTAMTLYISCWWRHLAPGYDEQAKPVVEPRSAERE</sequence>
<feature type="transmembrane region" description="Helical" evidence="1">
    <location>
        <begin position="217"/>
        <end position="236"/>
    </location>
</feature>
<dbReference type="EMBL" id="CP059165">
    <property type="protein sequence ID" value="QLL08409.1"/>
    <property type="molecule type" value="Genomic_DNA"/>
</dbReference>
<dbReference type="AlphaFoldDB" id="A0A7D6E0X6"/>
<evidence type="ECO:0000256" key="1">
    <source>
        <dbReference type="SAM" id="Phobius"/>
    </source>
</evidence>
<evidence type="ECO:0000313" key="3">
    <source>
        <dbReference type="Proteomes" id="UP000510682"/>
    </source>
</evidence>
<feature type="transmembrane region" description="Helical" evidence="1">
    <location>
        <begin position="183"/>
        <end position="205"/>
    </location>
</feature>
<keyword evidence="1" id="KW-0472">Membrane</keyword>
<protein>
    <submittedName>
        <fullName evidence="2">DUF4436 domain-containing protein</fullName>
    </submittedName>
</protein>
<feature type="transmembrane region" description="Helical" evidence="1">
    <location>
        <begin position="242"/>
        <end position="266"/>
    </location>
</feature>
<dbReference type="KEGG" id="mgor:H0P51_05535"/>
<keyword evidence="1" id="KW-1133">Transmembrane helix</keyword>
<dbReference type="InterPro" id="IPR027948">
    <property type="entry name" value="DUF4436"/>
</dbReference>